<feature type="region of interest" description="Disordered" evidence="1">
    <location>
        <begin position="120"/>
        <end position="203"/>
    </location>
</feature>
<dbReference type="EMBL" id="CP157675">
    <property type="protein sequence ID" value="XBP71927.1"/>
    <property type="molecule type" value="Genomic_DNA"/>
</dbReference>
<evidence type="ECO:0008006" key="3">
    <source>
        <dbReference type="Google" id="ProtNLM"/>
    </source>
</evidence>
<protein>
    <recommendedName>
        <fullName evidence="3">MarR family transcriptional regulator</fullName>
    </recommendedName>
</protein>
<proteinExistence type="predicted"/>
<reference evidence="2" key="1">
    <citation type="submission" date="2024-05" db="EMBL/GenBank/DDBJ databases">
        <authorList>
            <person name="Bunk B."/>
            <person name="Swiderski J."/>
            <person name="Sproer C."/>
            <person name="Thiel V."/>
        </authorList>
    </citation>
    <scope>NUCLEOTIDE SEQUENCE</scope>
    <source>
        <strain evidence="2">DSM 17735</strain>
    </source>
</reference>
<organism evidence="2">
    <name type="scientific">Polaromonas hydrogenivorans</name>
    <dbReference type="NCBI Taxonomy" id="335476"/>
    <lineage>
        <taxon>Bacteria</taxon>
        <taxon>Pseudomonadati</taxon>
        <taxon>Pseudomonadota</taxon>
        <taxon>Betaproteobacteria</taxon>
        <taxon>Burkholderiales</taxon>
        <taxon>Comamonadaceae</taxon>
        <taxon>Polaromonas</taxon>
    </lineage>
</organism>
<name>A0AAU7LW67_9BURK</name>
<dbReference type="RefSeq" id="WP_349281263.1">
    <property type="nucleotide sequence ID" value="NZ_CP157675.1"/>
</dbReference>
<accession>A0AAU7LW67</accession>
<feature type="region of interest" description="Disordered" evidence="1">
    <location>
        <begin position="308"/>
        <end position="338"/>
    </location>
</feature>
<dbReference type="AlphaFoldDB" id="A0AAU7LW67"/>
<gene>
    <name evidence="2" type="ORF">ABLV49_09085</name>
</gene>
<sequence>MGQAPEQHAVQGSAAVQAIKRPAFQFYPADWRKDSALQSCSIAAQGLWINILCIAHQCEPYGHLTINKKPMNGAQIGRLVGLSAKECDKLIAELEEAGVASRTDEGALFSRRMVRDECLRNKRGNGGEGGKEYGALGAEHGNKGGRPPKARGVIYPPSEPQDLYRRGVIYPPSEPPPSSSSSSSSSIKHTAVVDQPPDEPDGSVCVSVCQKMQEAGIGDANPSDAGLIVLVGKGAGVGMFAAAAQVAVEQKKGFAYALGIVKNKMAAAASMADTPMAAPAARPAKVDVSRMTVPASPDADVELRRLAADAQIPRSGAPPELRERMAKRRGAASVGAGA</sequence>
<evidence type="ECO:0000256" key="1">
    <source>
        <dbReference type="SAM" id="MobiDB-lite"/>
    </source>
</evidence>
<evidence type="ECO:0000313" key="2">
    <source>
        <dbReference type="EMBL" id="XBP71927.1"/>
    </source>
</evidence>